<sequence length="133" mass="14782">MNENFFKNLFDFSFRRFITPQVSGIFYGLAVVVIGLFSLILLFALFPLSLIVSPVLFIVLVILARMSIESTVALMRIAENSSLLVDLERKRWSGSIPEKPLELQPTQSNDSHTAPPNEPPSSVDDSQAPSTPM</sequence>
<protein>
    <recommendedName>
        <fullName evidence="5">DUF4282 domain-containing protein</fullName>
    </recommendedName>
</protein>
<accession>A0A2R6Y517</accession>
<name>A0A2R6Y517_9BACL</name>
<keyword evidence="2" id="KW-0812">Transmembrane</keyword>
<evidence type="ECO:0000256" key="1">
    <source>
        <dbReference type="SAM" id="MobiDB-lite"/>
    </source>
</evidence>
<dbReference type="AlphaFoldDB" id="A0A2R6Y517"/>
<gene>
    <name evidence="3" type="ORF">BSOLF_0638</name>
</gene>
<feature type="compositionally biased region" description="Polar residues" evidence="1">
    <location>
        <begin position="123"/>
        <end position="133"/>
    </location>
</feature>
<keyword evidence="2" id="KW-1133">Transmembrane helix</keyword>
<dbReference type="InterPro" id="IPR025557">
    <property type="entry name" value="DUF4282"/>
</dbReference>
<feature type="transmembrane region" description="Helical" evidence="2">
    <location>
        <begin position="25"/>
        <end position="45"/>
    </location>
</feature>
<evidence type="ECO:0000313" key="3">
    <source>
        <dbReference type="EMBL" id="PTQ57776.1"/>
    </source>
</evidence>
<feature type="transmembrane region" description="Helical" evidence="2">
    <location>
        <begin position="51"/>
        <end position="68"/>
    </location>
</feature>
<organism evidence="3 4">
    <name type="scientific">Candidatus Carbonibacillus altaicus</name>
    <dbReference type="NCBI Taxonomy" id="2163959"/>
    <lineage>
        <taxon>Bacteria</taxon>
        <taxon>Bacillati</taxon>
        <taxon>Bacillota</taxon>
        <taxon>Bacilli</taxon>
        <taxon>Bacillales</taxon>
        <taxon>Candidatus Carbonibacillus</taxon>
    </lineage>
</organism>
<evidence type="ECO:0008006" key="5">
    <source>
        <dbReference type="Google" id="ProtNLM"/>
    </source>
</evidence>
<proteinExistence type="predicted"/>
<feature type="region of interest" description="Disordered" evidence="1">
    <location>
        <begin position="98"/>
        <end position="133"/>
    </location>
</feature>
<dbReference type="EMBL" id="PEBX01000002">
    <property type="protein sequence ID" value="PTQ57776.1"/>
    <property type="molecule type" value="Genomic_DNA"/>
</dbReference>
<reference evidence="4" key="1">
    <citation type="journal article" date="2018" name="Sci. Rep.">
        <title>Lignite coal burning seam in the remote Altai Mountains harbors a hydrogen-driven thermophilic microbial community.</title>
        <authorList>
            <person name="Kadnikov V.V."/>
            <person name="Mardanov A.V."/>
            <person name="Ivasenko D.A."/>
            <person name="Antsiferov D.V."/>
            <person name="Beletsky A.V."/>
            <person name="Karnachuk O.V."/>
            <person name="Ravin N.V."/>
        </authorList>
    </citation>
    <scope>NUCLEOTIDE SEQUENCE [LARGE SCALE GENOMIC DNA]</scope>
</reference>
<comment type="caution">
    <text evidence="3">The sequence shown here is derived from an EMBL/GenBank/DDBJ whole genome shotgun (WGS) entry which is preliminary data.</text>
</comment>
<evidence type="ECO:0000256" key="2">
    <source>
        <dbReference type="SAM" id="Phobius"/>
    </source>
</evidence>
<feature type="compositionally biased region" description="Polar residues" evidence="1">
    <location>
        <begin position="104"/>
        <end position="114"/>
    </location>
</feature>
<evidence type="ECO:0000313" key="4">
    <source>
        <dbReference type="Proteomes" id="UP000244338"/>
    </source>
</evidence>
<keyword evidence="2" id="KW-0472">Membrane</keyword>
<dbReference type="Proteomes" id="UP000244338">
    <property type="component" value="Unassembled WGS sequence"/>
</dbReference>
<dbReference type="Pfam" id="PF14110">
    <property type="entry name" value="DUF4282"/>
    <property type="match status" value="1"/>
</dbReference>